<dbReference type="EMBL" id="CP024785">
    <property type="protein sequence ID" value="AUB37473.1"/>
    <property type="molecule type" value="Genomic_DNA"/>
</dbReference>
<name>A0A2K8SQ97_9NOSO</name>
<dbReference type="GO" id="GO:0004066">
    <property type="term" value="F:asparagine synthase (glutamine-hydrolyzing) activity"/>
    <property type="evidence" value="ECO:0007669"/>
    <property type="project" value="InterPro"/>
</dbReference>
<organism evidence="2 3">
    <name type="scientific">Nostoc flagelliforme CCNUN1</name>
    <dbReference type="NCBI Taxonomy" id="2038116"/>
    <lineage>
        <taxon>Bacteria</taxon>
        <taxon>Bacillati</taxon>
        <taxon>Cyanobacteriota</taxon>
        <taxon>Cyanophyceae</taxon>
        <taxon>Nostocales</taxon>
        <taxon>Nostocaceae</taxon>
        <taxon>Nostoc</taxon>
    </lineage>
</organism>
<gene>
    <name evidence="2" type="ORF">COO91_03418</name>
</gene>
<dbReference type="Proteomes" id="UP000232003">
    <property type="component" value="Chromosome"/>
</dbReference>
<reference evidence="2 3" key="1">
    <citation type="submission" date="2017-11" db="EMBL/GenBank/DDBJ databases">
        <title>Complete genome of a free-living desiccation-tolerant cyanobacterium and its photosynthetic adaptation to extreme terrestrial habitat.</title>
        <authorList>
            <person name="Shang J."/>
        </authorList>
    </citation>
    <scope>NUCLEOTIDE SEQUENCE [LARGE SCALE GENOMIC DNA]</scope>
    <source>
        <strain evidence="2 3">CCNUN1</strain>
    </source>
</reference>
<evidence type="ECO:0000259" key="1">
    <source>
        <dbReference type="Pfam" id="PF00733"/>
    </source>
</evidence>
<proteinExistence type="predicted"/>
<feature type="domain" description="Asparagine synthetase" evidence="1">
    <location>
        <begin position="124"/>
        <end position="288"/>
    </location>
</feature>
<evidence type="ECO:0000313" key="3">
    <source>
        <dbReference type="Proteomes" id="UP000232003"/>
    </source>
</evidence>
<dbReference type="Gene3D" id="3.40.50.620">
    <property type="entry name" value="HUPs"/>
    <property type="match status" value="1"/>
</dbReference>
<evidence type="ECO:0000313" key="2">
    <source>
        <dbReference type="EMBL" id="AUB37473.1"/>
    </source>
</evidence>
<dbReference type="OrthoDB" id="9763290at2"/>
<dbReference type="InterPro" id="IPR014729">
    <property type="entry name" value="Rossmann-like_a/b/a_fold"/>
</dbReference>
<dbReference type="InterPro" id="IPR001962">
    <property type="entry name" value="Asn_synthase"/>
</dbReference>
<dbReference type="RefSeq" id="WP_100899107.1">
    <property type="nucleotide sequence ID" value="NZ_CAWNNC010000001.1"/>
</dbReference>
<dbReference type="GO" id="GO:0006529">
    <property type="term" value="P:asparagine biosynthetic process"/>
    <property type="evidence" value="ECO:0007669"/>
    <property type="project" value="InterPro"/>
</dbReference>
<dbReference type="Pfam" id="PF00733">
    <property type="entry name" value="Asn_synthase"/>
    <property type="match status" value="1"/>
</dbReference>
<accession>A0A2K8SQ97</accession>
<dbReference type="AlphaFoldDB" id="A0A2K8SQ97"/>
<keyword evidence="3" id="KW-1185">Reference proteome</keyword>
<dbReference type="KEGG" id="nfl:COO91_03418"/>
<sequence length="409" mass="46063">MERITGTYNKKSQPIIQSDLQINPKEYAEFDGTKLPIKGPFTAAITQFGTTTLYSSFPAEIPLYYSIVKKVVHWGELKRKLPGKVYQVPPGTAIKIGLGTKTWKHEKLKPAIAPQITLPDAIAEYRELLLQSVAKRLETCPPGKIALSCSGGVDSQLIAWALLQLGVDFISFTACTSYRSWDFHHAKRNLAAMDANPPIPVLIDKQAVDESIEEGLLLFEDIGTTPQHMWQAVCHVAIARQCAALGVTSIFNGHGQDDVMGGMRGIFKELIALPDTIENAQIWRDERIRAFNDQQLVWDINKLFSSIFRHYGIHVRMPYYDWDFMNWVLAQRINIIPINKNKPFVKKAAMVILPRGLWSKEDYISTGYVKGVGFRDSAALELRDYVDSSARQAYNKLFLQENFPASSAQ</sequence>
<dbReference type="SUPFAM" id="SSF52402">
    <property type="entry name" value="Adenine nucleotide alpha hydrolases-like"/>
    <property type="match status" value="1"/>
</dbReference>
<protein>
    <submittedName>
        <fullName evidence="2">Asparagine synthetase B</fullName>
    </submittedName>
</protein>